<feature type="chain" id="PRO_5011476144" evidence="1">
    <location>
        <begin position="22"/>
        <end position="204"/>
    </location>
</feature>
<evidence type="ECO:0000313" key="2">
    <source>
        <dbReference type="EMBL" id="SFL83158.1"/>
    </source>
</evidence>
<proteinExistence type="predicted"/>
<accession>A0A1I4KWN9</accession>
<dbReference type="STRING" id="488535.SAMN04487963_0127"/>
<sequence>MFKKMLALSALLVLISSKVFAFDGYIEVTNNTGYDIYYLYVSNEERGDWEEDVLGDDILEDGETIRVNVRKQPSSVFDIRAEDEDGDTYTVWSLDIAKRDLVLTLDNLDSGDSQGDFDGYVNVTNNTGYDIYYLYVSNENRSDWEEDVLGDDILSVGETIRVTVRDQDSSVFDIRAEDEDGDTYTIWGLDISRRDLVLTLDDLD</sequence>
<keyword evidence="3" id="KW-1185">Reference proteome</keyword>
<name>A0A1I4KWN9_9GAMM</name>
<evidence type="ECO:0000256" key="1">
    <source>
        <dbReference type="SAM" id="SignalP"/>
    </source>
</evidence>
<evidence type="ECO:0000313" key="3">
    <source>
        <dbReference type="Proteomes" id="UP000198519"/>
    </source>
</evidence>
<keyword evidence="1" id="KW-0732">Signal</keyword>
<organism evidence="2 3">
    <name type="scientific">Marinobacter zhejiangensis</name>
    <dbReference type="NCBI Taxonomy" id="488535"/>
    <lineage>
        <taxon>Bacteria</taxon>
        <taxon>Pseudomonadati</taxon>
        <taxon>Pseudomonadota</taxon>
        <taxon>Gammaproteobacteria</taxon>
        <taxon>Pseudomonadales</taxon>
        <taxon>Marinobacteraceae</taxon>
        <taxon>Marinobacter</taxon>
    </lineage>
</organism>
<reference evidence="3" key="1">
    <citation type="submission" date="2016-10" db="EMBL/GenBank/DDBJ databases">
        <authorList>
            <person name="Varghese N."/>
            <person name="Submissions S."/>
        </authorList>
    </citation>
    <scope>NUCLEOTIDE SEQUENCE [LARGE SCALE GENOMIC DNA]</scope>
    <source>
        <strain evidence="3">CGMCC 1.7061</strain>
    </source>
</reference>
<dbReference type="EMBL" id="FOUE01000001">
    <property type="protein sequence ID" value="SFL83158.1"/>
    <property type="molecule type" value="Genomic_DNA"/>
</dbReference>
<dbReference type="Proteomes" id="UP000198519">
    <property type="component" value="Unassembled WGS sequence"/>
</dbReference>
<gene>
    <name evidence="2" type="ORF">SAMN04487963_0127</name>
</gene>
<protein>
    <submittedName>
        <fullName evidence="2">Uncharacterized protein</fullName>
    </submittedName>
</protein>
<dbReference type="RefSeq" id="WP_217642437.1">
    <property type="nucleotide sequence ID" value="NZ_FOUE01000001.1"/>
</dbReference>
<dbReference type="AlphaFoldDB" id="A0A1I4KWN9"/>
<feature type="signal peptide" evidence="1">
    <location>
        <begin position="1"/>
        <end position="21"/>
    </location>
</feature>